<gene>
    <name evidence="3" type="ORF">HMPREF1541_09473</name>
</gene>
<evidence type="ECO:0000259" key="2">
    <source>
        <dbReference type="Pfam" id="PF25534"/>
    </source>
</evidence>
<dbReference type="HOGENOM" id="CLU_042544_0_0_1"/>
<dbReference type="RefSeq" id="XP_008712369.1">
    <property type="nucleotide sequence ID" value="XM_008714147.1"/>
</dbReference>
<feature type="compositionally biased region" description="Basic and acidic residues" evidence="1">
    <location>
        <begin position="447"/>
        <end position="459"/>
    </location>
</feature>
<evidence type="ECO:0000256" key="1">
    <source>
        <dbReference type="SAM" id="MobiDB-lite"/>
    </source>
</evidence>
<dbReference type="EMBL" id="KB822712">
    <property type="protein sequence ID" value="ETN45641.1"/>
    <property type="molecule type" value="Genomic_DNA"/>
</dbReference>
<organism evidence="3 4">
    <name type="scientific">Cyphellophora europaea (strain CBS 101466)</name>
    <name type="common">Phialophora europaea</name>
    <dbReference type="NCBI Taxonomy" id="1220924"/>
    <lineage>
        <taxon>Eukaryota</taxon>
        <taxon>Fungi</taxon>
        <taxon>Dikarya</taxon>
        <taxon>Ascomycota</taxon>
        <taxon>Pezizomycotina</taxon>
        <taxon>Eurotiomycetes</taxon>
        <taxon>Chaetothyriomycetidae</taxon>
        <taxon>Chaetothyriales</taxon>
        <taxon>Cyphellophoraceae</taxon>
        <taxon>Cyphellophora</taxon>
    </lineage>
</organism>
<dbReference type="Pfam" id="PF25534">
    <property type="entry name" value="DUF7918"/>
    <property type="match status" value="1"/>
</dbReference>
<reference evidence="3 4" key="1">
    <citation type="submission" date="2013-03" db="EMBL/GenBank/DDBJ databases">
        <title>The Genome Sequence of Phialophora europaea CBS 101466.</title>
        <authorList>
            <consortium name="The Broad Institute Genomics Platform"/>
            <person name="Cuomo C."/>
            <person name="de Hoog S."/>
            <person name="Gorbushina A."/>
            <person name="Walker B."/>
            <person name="Young S.K."/>
            <person name="Zeng Q."/>
            <person name="Gargeya S."/>
            <person name="Fitzgerald M."/>
            <person name="Haas B."/>
            <person name="Abouelleil A."/>
            <person name="Allen A.W."/>
            <person name="Alvarado L."/>
            <person name="Arachchi H.M."/>
            <person name="Berlin A.M."/>
            <person name="Chapman S.B."/>
            <person name="Gainer-Dewar J."/>
            <person name="Goldberg J."/>
            <person name="Griggs A."/>
            <person name="Gujja S."/>
            <person name="Hansen M."/>
            <person name="Howarth C."/>
            <person name="Imamovic A."/>
            <person name="Ireland A."/>
            <person name="Larimer J."/>
            <person name="McCowan C."/>
            <person name="Murphy C."/>
            <person name="Pearson M."/>
            <person name="Poon T.W."/>
            <person name="Priest M."/>
            <person name="Roberts A."/>
            <person name="Saif S."/>
            <person name="Shea T."/>
            <person name="Sisk P."/>
            <person name="Sykes S."/>
            <person name="Wortman J."/>
            <person name="Nusbaum C."/>
            <person name="Birren B."/>
        </authorList>
    </citation>
    <scope>NUCLEOTIDE SEQUENCE [LARGE SCALE GENOMIC DNA]</scope>
    <source>
        <strain evidence="3 4">CBS 101466</strain>
    </source>
</reference>
<dbReference type="eggNOG" id="ENOG502STT7">
    <property type="taxonomic scope" value="Eukaryota"/>
</dbReference>
<feature type="region of interest" description="Disordered" evidence="1">
    <location>
        <begin position="392"/>
        <end position="473"/>
    </location>
</feature>
<dbReference type="InParanoid" id="W2SA82"/>
<feature type="domain" description="DUF7918" evidence="2">
    <location>
        <begin position="48"/>
        <end position="226"/>
    </location>
</feature>
<feature type="compositionally biased region" description="Basic and acidic residues" evidence="1">
    <location>
        <begin position="424"/>
        <end position="440"/>
    </location>
</feature>
<keyword evidence="4" id="KW-1185">Reference proteome</keyword>
<dbReference type="STRING" id="1220924.W2SA82"/>
<dbReference type="AlphaFoldDB" id="W2SA82"/>
<feature type="region of interest" description="Disordered" evidence="1">
    <location>
        <begin position="280"/>
        <end position="372"/>
    </location>
</feature>
<sequence>MVKFRGIEISIISQFDICKLPEFRLRQTTPQSDPFRELGFSSSSNAVASCYVPIYAGSQVWFEYSIDGPHPPEGKGYLFKLFIDGQFVISWDCTEKHDHHGKMMYNLICEGKNEDTGAAQLTREALKFSDVDPSAEPSEQQDVAEIRIHRIEHRQRAREVEVRLGRTEYKAKSENGLRLTEGGLLEPGFPQRRYKYQILDPIDDPYATFRFHYRTIDYLKRHGIVESATDSTSSSIISADCKDASSTLRAPEDAEHTVDSVNLIASTTHEASVSPFAVAKKGPSECTSQKSDSFVPPSDSEESLSLVTKDSIEDLSSMVPKSPKTPHASAPPKPPHSPNKSPQTFEEIIDYQTNDEPVPPPSPSKFSMSPRRLLKKKLTVNINGTDFNIERKKRPLSPFNGGGKLRKLVPPSAPPALTEFGPTVKDEVEKLEERMRKTDEDVPAVPKDVRRSTRAERGGRQLMGFLNRRLGRE</sequence>
<accession>W2SA82</accession>
<dbReference type="InterPro" id="IPR057678">
    <property type="entry name" value="DUF7918"/>
</dbReference>
<dbReference type="GeneID" id="19976812"/>
<evidence type="ECO:0000313" key="3">
    <source>
        <dbReference type="EMBL" id="ETN45641.1"/>
    </source>
</evidence>
<dbReference type="OrthoDB" id="436496at2759"/>
<evidence type="ECO:0000313" key="4">
    <source>
        <dbReference type="Proteomes" id="UP000030752"/>
    </source>
</evidence>
<protein>
    <recommendedName>
        <fullName evidence="2">DUF7918 domain-containing protein</fullName>
    </recommendedName>
</protein>
<dbReference type="Proteomes" id="UP000030752">
    <property type="component" value="Unassembled WGS sequence"/>
</dbReference>
<name>W2SA82_CYPE1</name>
<dbReference type="VEuPathDB" id="FungiDB:HMPREF1541_09473"/>
<proteinExistence type="predicted"/>